<sequence>MDVGKIKIAVWSNNSFVENSFVCQTSVTEMDFKELKDTASTPYLLAIIDLDQNLANVSQSLIDLYSLAREKDQKLAVILLHGSEVDTEKNLYFQELLSKMGKDIPLHRLVIIKDLFQVNLLYSETYIEKYILEAITNRKIIISAKGENLLFPISFSDVTTCLKKILFLQGTAGRTFWVLGDPVNDLEIAYLIKKNLEDSEGDEFEIDASGDNKKQSLDLNALGNQTRALLNWEPKEDFSSSLKDAVRRLSEDRTLLLSKFHHNQRQSQYPALKSFEKISQILSKVIITIKLKKKKIKNIENSRQLLYSLVERLLILITSAYLVLTLSFILFTALSLRYVEKTLFDMRESKVELSVKDLNQSKIFSKIGKNSYSAISPLIALVASDIHEKNYNLYIFLDYSQSSLAGLQQTYQLAESIYQTLGNSSTGQFYIDSSLALRSNLSQVYENLNQIELLSGQEKLPKILQEKIQSSVEFKNLKLVEQQISDLLKTVELIPVFLAGDSAKNIIVLFQNSQEIRSTGGAIDYILALVLDQGRVVSKRIYRSDEIDNLAVGVITAPPFIRQFTGQNDWKMRDLNYNPDFPQTATNISWLIEKTLKFKPDVVVAVNDKLLSRLLEEDKGIVLQGQNITVESFQTELNSVSPSPIYRDLIGYYLDRIFGHTRTLASLGRVVAKLSDENQLLFWSSDNDIEKSIVNKPFAGAVYPHVCHGGLSNFQTCIAQTIYVNESNYSQLPLSDILERKTLHTIWLEPNMVRHEYQIQYQFKEKIPSINRDINELIQIYAPQNTTLDQVQLDDKNLSLQLGTVQRDNDLERFQYPISLSPNQPHSLILRFGTRLINSSYLPYAYSLTEYHQPGISNQYAELNINIPKTARPAIITAPVITGPNSLKLVLPAKTATFGVGLAVGSQ</sequence>
<accession>A0A2H0DVX9</accession>
<protein>
    <submittedName>
        <fullName evidence="2">Uncharacterized protein</fullName>
    </submittedName>
</protein>
<dbReference type="Gene3D" id="3.90.25.10">
    <property type="entry name" value="UDP-galactose 4-epimerase, domain 1"/>
    <property type="match status" value="1"/>
</dbReference>
<dbReference type="Proteomes" id="UP000231136">
    <property type="component" value="Unassembled WGS sequence"/>
</dbReference>
<proteinExistence type="predicted"/>
<keyword evidence="1" id="KW-0472">Membrane</keyword>
<keyword evidence="1" id="KW-1133">Transmembrane helix</keyword>
<evidence type="ECO:0000256" key="1">
    <source>
        <dbReference type="SAM" id="Phobius"/>
    </source>
</evidence>
<organism evidence="2 3">
    <name type="scientific">Candidatus Collierbacteria bacterium CG22_combo_CG10-13_8_21_14_all_43_12</name>
    <dbReference type="NCBI Taxonomy" id="1974537"/>
    <lineage>
        <taxon>Bacteria</taxon>
        <taxon>Candidatus Collieribacteriota</taxon>
    </lineage>
</organism>
<dbReference type="Pfam" id="PF13196">
    <property type="entry name" value="DUF4012"/>
    <property type="match status" value="1"/>
</dbReference>
<evidence type="ECO:0000313" key="2">
    <source>
        <dbReference type="EMBL" id="PIP86008.1"/>
    </source>
</evidence>
<reference evidence="2 3" key="1">
    <citation type="submission" date="2017-09" db="EMBL/GenBank/DDBJ databases">
        <title>Depth-based differentiation of microbial function through sediment-hosted aquifers and enrichment of novel symbionts in the deep terrestrial subsurface.</title>
        <authorList>
            <person name="Probst A.J."/>
            <person name="Ladd B."/>
            <person name="Jarett J.K."/>
            <person name="Geller-Mcgrath D.E."/>
            <person name="Sieber C.M."/>
            <person name="Emerson J.B."/>
            <person name="Anantharaman K."/>
            <person name="Thomas B.C."/>
            <person name="Malmstrom R."/>
            <person name="Stieglmeier M."/>
            <person name="Klingl A."/>
            <person name="Woyke T."/>
            <person name="Ryan C.M."/>
            <person name="Banfield J.F."/>
        </authorList>
    </citation>
    <scope>NUCLEOTIDE SEQUENCE [LARGE SCALE GENOMIC DNA]</scope>
    <source>
        <strain evidence="2">CG22_combo_CG10-13_8_21_14_all_43_12</strain>
    </source>
</reference>
<keyword evidence="1" id="KW-0812">Transmembrane</keyword>
<name>A0A2H0DVX9_9BACT</name>
<gene>
    <name evidence="2" type="ORF">COW83_01245</name>
</gene>
<dbReference type="Gene3D" id="3.40.50.720">
    <property type="entry name" value="NAD(P)-binding Rossmann-like Domain"/>
    <property type="match status" value="1"/>
</dbReference>
<dbReference type="AlphaFoldDB" id="A0A2H0DVX9"/>
<comment type="caution">
    <text evidence="2">The sequence shown here is derived from an EMBL/GenBank/DDBJ whole genome shotgun (WGS) entry which is preliminary data.</text>
</comment>
<evidence type="ECO:0000313" key="3">
    <source>
        <dbReference type="Proteomes" id="UP000231136"/>
    </source>
</evidence>
<feature type="transmembrane region" description="Helical" evidence="1">
    <location>
        <begin position="313"/>
        <end position="336"/>
    </location>
</feature>
<dbReference type="EMBL" id="PCTR01000042">
    <property type="protein sequence ID" value="PIP86008.1"/>
    <property type="molecule type" value="Genomic_DNA"/>
</dbReference>
<dbReference type="InterPro" id="IPR025101">
    <property type="entry name" value="DUF4012"/>
</dbReference>